<comment type="caution">
    <text evidence="2">The sequence shown here is derived from an EMBL/GenBank/DDBJ whole genome shotgun (WGS) entry which is preliminary data.</text>
</comment>
<dbReference type="InterPro" id="IPR027417">
    <property type="entry name" value="P-loop_NTPase"/>
</dbReference>
<dbReference type="Gene3D" id="3.40.50.300">
    <property type="entry name" value="P-loop containing nucleotide triphosphate hydrolases"/>
    <property type="match status" value="1"/>
</dbReference>
<keyword evidence="2" id="KW-0547">Nucleotide-binding</keyword>
<accession>A0A6M1RTR4</accession>
<evidence type="ECO:0000313" key="3">
    <source>
        <dbReference type="Proteomes" id="UP000477849"/>
    </source>
</evidence>
<keyword evidence="3" id="KW-1185">Reference proteome</keyword>
<evidence type="ECO:0000256" key="1">
    <source>
        <dbReference type="ARBA" id="ARBA00034923"/>
    </source>
</evidence>
<dbReference type="PANTHER" id="PTHR11070">
    <property type="entry name" value="UVRD / RECB / PCRA DNA HELICASE FAMILY MEMBER"/>
    <property type="match status" value="1"/>
</dbReference>
<evidence type="ECO:0000313" key="2">
    <source>
        <dbReference type="EMBL" id="NGO62479.1"/>
    </source>
</evidence>
<name>A0A6M1RTR4_9HYPH</name>
<dbReference type="GO" id="GO:0005524">
    <property type="term" value="F:ATP binding"/>
    <property type="evidence" value="ECO:0007669"/>
    <property type="project" value="InterPro"/>
</dbReference>
<dbReference type="Pfam" id="PF13245">
    <property type="entry name" value="AAA_19"/>
    <property type="match status" value="1"/>
</dbReference>
<dbReference type="PANTHER" id="PTHR11070:SF2">
    <property type="entry name" value="ATP-DEPENDENT DNA HELICASE SRS2"/>
    <property type="match status" value="1"/>
</dbReference>
<dbReference type="GO" id="GO:0000725">
    <property type="term" value="P:recombinational repair"/>
    <property type="evidence" value="ECO:0007669"/>
    <property type="project" value="TreeGrafter"/>
</dbReference>
<dbReference type="GO" id="GO:0043138">
    <property type="term" value="F:3'-5' DNA helicase activity"/>
    <property type="evidence" value="ECO:0007669"/>
    <property type="project" value="TreeGrafter"/>
</dbReference>
<sequence length="356" mass="40726">MPSNNRIVIAAAGGGKTTRIVDEVLALPEKRAAIITYTRNNVHEIQSKFHQRARIIPENVEILSWYTFLLREMARPYQDTKIDRRIDGIRWVETTLDRFARKDDPDRYYLGGTSSIYSNKLAEFVEACNSASSGAVIRRLEQRFERVYIDEIQDVAGYDIDIIEAMLRSKLEVVLVGDPRQSTYSTNNSSRHKKFRGPDIVHKFKDWEKKRLAVLEHHVDTHRCNQKIADLADSFYPLHERTKSRNEKSTGHDGIFFVKASSVSAYVEAFQPQVLRLKVTTDCLGLPALNFGESKGMTFDRVLIFPHKKGTNWLRTGNYEYVSGVLAELYVGVSRARYSVSFVHDGETAIIGSRFL</sequence>
<dbReference type="InterPro" id="IPR000212">
    <property type="entry name" value="DNA_helicase_UvrD/REP"/>
</dbReference>
<keyword evidence="2" id="KW-0067">ATP-binding</keyword>
<dbReference type="Proteomes" id="UP000477849">
    <property type="component" value="Unassembled WGS sequence"/>
</dbReference>
<gene>
    <name evidence="2" type="ORF">G6N76_02240</name>
</gene>
<dbReference type="GO" id="GO:0003677">
    <property type="term" value="F:DNA binding"/>
    <property type="evidence" value="ECO:0007669"/>
    <property type="project" value="InterPro"/>
</dbReference>
<keyword evidence="2" id="KW-0378">Hydrolase</keyword>
<dbReference type="AlphaFoldDB" id="A0A6M1RTR4"/>
<dbReference type="RefSeq" id="WP_163900379.1">
    <property type="nucleotide sequence ID" value="NZ_CP048427.1"/>
</dbReference>
<protein>
    <recommendedName>
        <fullName evidence="1">DNA 3'-5' helicase II</fullName>
    </recommendedName>
</protein>
<dbReference type="EMBL" id="JAAKZH010000001">
    <property type="protein sequence ID" value="NGO62479.1"/>
    <property type="molecule type" value="Genomic_DNA"/>
</dbReference>
<organism evidence="2 3">
    <name type="scientific">Rhizobium daejeonense</name>
    <dbReference type="NCBI Taxonomy" id="240521"/>
    <lineage>
        <taxon>Bacteria</taxon>
        <taxon>Pseudomonadati</taxon>
        <taxon>Pseudomonadota</taxon>
        <taxon>Alphaproteobacteria</taxon>
        <taxon>Hyphomicrobiales</taxon>
        <taxon>Rhizobiaceae</taxon>
        <taxon>Rhizobium/Agrobacterium group</taxon>
        <taxon>Rhizobium</taxon>
    </lineage>
</organism>
<proteinExistence type="predicted"/>
<dbReference type="SUPFAM" id="SSF52540">
    <property type="entry name" value="P-loop containing nucleoside triphosphate hydrolases"/>
    <property type="match status" value="1"/>
</dbReference>
<keyword evidence="2" id="KW-0347">Helicase</keyword>
<reference evidence="2 3" key="1">
    <citation type="submission" date="2020-02" db="EMBL/GenBank/DDBJ databases">
        <title>Genome sequence of the type strain CCBAU10050 of Rhizobium daejeonense.</title>
        <authorList>
            <person name="Gao J."/>
            <person name="Sun J."/>
        </authorList>
    </citation>
    <scope>NUCLEOTIDE SEQUENCE [LARGE SCALE GENOMIC DNA]</scope>
    <source>
        <strain evidence="2 3">CCBAU10050</strain>
    </source>
</reference>